<name>A0A0K1W0P6_9MOLU</name>
<feature type="domain" description="PTS EIIB type-1" evidence="13">
    <location>
        <begin position="520"/>
        <end position="602"/>
    </location>
</feature>
<keyword evidence="6" id="KW-0598">Phosphotransferase system</keyword>
<gene>
    <name evidence="15" type="primary">ptsG</name>
    <name evidence="15" type="ORF">SLITO_v1c00800</name>
</gene>
<dbReference type="Gene3D" id="3.30.1360.60">
    <property type="entry name" value="Glucose permease domain IIB"/>
    <property type="match status" value="1"/>
</dbReference>
<feature type="transmembrane region" description="Helical" evidence="12">
    <location>
        <begin position="95"/>
        <end position="115"/>
    </location>
</feature>
<keyword evidence="7 12" id="KW-0812">Transmembrane</keyword>
<evidence type="ECO:0000256" key="6">
    <source>
        <dbReference type="ARBA" id="ARBA00022683"/>
    </source>
</evidence>
<evidence type="ECO:0000256" key="2">
    <source>
        <dbReference type="ARBA" id="ARBA00022448"/>
    </source>
</evidence>
<keyword evidence="10 12" id="KW-0472">Membrane</keyword>
<evidence type="ECO:0000313" key="16">
    <source>
        <dbReference type="Proteomes" id="UP000067476"/>
    </source>
</evidence>
<keyword evidence="2" id="KW-0813">Transport</keyword>
<feature type="transmembrane region" description="Helical" evidence="12">
    <location>
        <begin position="386"/>
        <end position="406"/>
    </location>
</feature>
<evidence type="ECO:0000259" key="14">
    <source>
        <dbReference type="PROSITE" id="PS51103"/>
    </source>
</evidence>
<evidence type="ECO:0000256" key="3">
    <source>
        <dbReference type="ARBA" id="ARBA00022475"/>
    </source>
</evidence>
<feature type="transmembrane region" description="Helical" evidence="12">
    <location>
        <begin position="438"/>
        <end position="457"/>
    </location>
</feature>
<keyword evidence="8" id="KW-0418">Kinase</keyword>
<feature type="domain" description="PTS EIIC type-1" evidence="14">
    <location>
        <begin position="23"/>
        <end position="495"/>
    </location>
</feature>
<dbReference type="InterPro" id="IPR018113">
    <property type="entry name" value="PTrfase_EIIB_Cys"/>
</dbReference>
<reference evidence="15 16" key="1">
    <citation type="journal article" date="2015" name="Genome Announc.">
        <title>Complete Genome Sequence of Spiroplasma litorale TN-1T (DSM 21781), a Bacterium Isolated from a Green-Eyed Horsefly (Tabanus nigrovittatus).</title>
        <authorList>
            <person name="Lo W.S."/>
            <person name="Lai Y.C."/>
            <person name="Lien Y.W."/>
            <person name="Wang T.H."/>
            <person name="Kuo C.H."/>
        </authorList>
    </citation>
    <scope>NUCLEOTIDE SEQUENCE [LARGE SCALE GENOMIC DNA]</scope>
    <source>
        <strain evidence="15 16">TN-1</strain>
    </source>
</reference>
<feature type="transmembrane region" description="Helical" evidence="12">
    <location>
        <begin position="463"/>
        <end position="483"/>
    </location>
</feature>
<feature type="transmembrane region" description="Helical" evidence="12">
    <location>
        <begin position="36"/>
        <end position="57"/>
    </location>
</feature>
<dbReference type="PANTHER" id="PTHR30009:SF20">
    <property type="entry name" value="PTS SYSTEM GLUCOSE-SPECIFIC EIICB COMPONENT-RELATED"/>
    <property type="match status" value="1"/>
</dbReference>
<dbReference type="EMBL" id="CP012357">
    <property type="protein sequence ID" value="AKX33748.1"/>
    <property type="molecule type" value="Genomic_DNA"/>
</dbReference>
<dbReference type="GO" id="GO:0009401">
    <property type="term" value="P:phosphoenolpyruvate-dependent sugar phosphotransferase system"/>
    <property type="evidence" value="ECO:0007669"/>
    <property type="project" value="UniProtKB-KW"/>
</dbReference>
<evidence type="ECO:0000256" key="11">
    <source>
        <dbReference type="PROSITE-ProRule" id="PRU00421"/>
    </source>
</evidence>
<keyword evidence="3" id="KW-1003">Cell membrane</keyword>
<evidence type="ECO:0000259" key="13">
    <source>
        <dbReference type="PROSITE" id="PS51098"/>
    </source>
</evidence>
<dbReference type="PANTHER" id="PTHR30009">
    <property type="entry name" value="CYTOCHROME C-TYPE SYNTHESIS PROTEIN AND PTS TRANSMEMBRANE COMPONENT"/>
    <property type="match status" value="1"/>
</dbReference>
<keyword evidence="5" id="KW-0808">Transferase</keyword>
<keyword evidence="9 12" id="KW-1133">Transmembrane helix</keyword>
<dbReference type="Pfam" id="PF00367">
    <property type="entry name" value="PTS_EIIB"/>
    <property type="match status" value="1"/>
</dbReference>
<dbReference type="RefSeq" id="WP_075057847.1">
    <property type="nucleotide sequence ID" value="NZ_CP012357.1"/>
</dbReference>
<feature type="transmembrane region" description="Helical" evidence="12">
    <location>
        <begin position="122"/>
        <end position="143"/>
    </location>
</feature>
<dbReference type="GO" id="GO:0008982">
    <property type="term" value="F:protein-N(PI)-phosphohistidine-sugar phosphotransferase activity"/>
    <property type="evidence" value="ECO:0007669"/>
    <property type="project" value="InterPro"/>
</dbReference>
<organism evidence="15 16">
    <name type="scientific">Spiroplasma litorale</name>
    <dbReference type="NCBI Taxonomy" id="216942"/>
    <lineage>
        <taxon>Bacteria</taxon>
        <taxon>Bacillati</taxon>
        <taxon>Mycoplasmatota</taxon>
        <taxon>Mollicutes</taxon>
        <taxon>Entomoplasmatales</taxon>
        <taxon>Spiroplasmataceae</taxon>
        <taxon>Spiroplasma</taxon>
    </lineage>
</organism>
<sequence length="602" mass="66002">MEEKIKKQTVKKSFKESVKSFTSGIMPTLSKLSKAFLLPIALLPIAGIFLGVGATIANACIYTGDQDGIGYVILNGSLVTEGMQGLYFFGKVLNTMGDVAFGNLPVLFCISVAIAYTNDSGVAAITSVVGFLAFNGLQSALLISSKYTDTYSVLWYSNVSKNLITPNLGIDSLNTGVFAAIFVGAISAWMYNKFHKTQLPSAFSFFSGSKLVPIITFMAVIPLAFIFLIVWPPLGKGLAWFGENSGKLPMGTDSFIYEILERSLVPFGLHHVFYAPLWWSAAGGDLEQLLENNSDFVLHTGQKAGELLSELRNKGLAIPKGDQTIMYWVIAHQDLINFKDIESMGLNLGRFQSGKFAFMMFGLPMAAIAMWLNVPKENRKKVMGIYFSAAFTSFLTGITEPIEFTFLFLAPWLFYLVHMPLASISFLLTGLMKTHTSMTVSGGFIDYIVFGLIPFKAGTNPLHILWIGLIMAPAYFFSFYFAVKFGKVMVPGRDGSNLSNLFTKKDFKEKASGSKNKAHIEKATKILEFLGGWENVENVDSCASRLRVTVKDSSIVNGDGIKSLGGCNGVIIRGKSIQAVYGGEQEVLKPYLKELIEKQKSE</sequence>
<dbReference type="Pfam" id="PF02378">
    <property type="entry name" value="PTS_EIIC"/>
    <property type="match status" value="1"/>
</dbReference>
<dbReference type="OrthoDB" id="9764327at2"/>
<dbReference type="STRING" id="216942.SLITO_v1c00800"/>
<evidence type="ECO:0000256" key="12">
    <source>
        <dbReference type="SAM" id="Phobius"/>
    </source>
</evidence>
<accession>A0A0K1W0P6</accession>
<evidence type="ECO:0000256" key="9">
    <source>
        <dbReference type="ARBA" id="ARBA00022989"/>
    </source>
</evidence>
<evidence type="ECO:0000256" key="7">
    <source>
        <dbReference type="ARBA" id="ARBA00022692"/>
    </source>
</evidence>
<feature type="transmembrane region" description="Helical" evidence="12">
    <location>
        <begin position="412"/>
        <end position="431"/>
    </location>
</feature>
<feature type="active site" description="Phosphocysteine intermediate; for EIIB activity" evidence="11">
    <location>
        <position position="542"/>
    </location>
</feature>
<dbReference type="GO" id="GO:0005886">
    <property type="term" value="C:plasma membrane"/>
    <property type="evidence" value="ECO:0007669"/>
    <property type="project" value="UniProtKB-SubCell"/>
</dbReference>
<dbReference type="InterPro" id="IPR003352">
    <property type="entry name" value="PTS_EIIC"/>
</dbReference>
<comment type="subcellular location">
    <subcellularLocation>
        <location evidence="1">Cell membrane</location>
        <topology evidence="1">Multi-pass membrane protein</topology>
    </subcellularLocation>
</comment>
<dbReference type="PROSITE" id="PS51098">
    <property type="entry name" value="PTS_EIIB_TYPE_1"/>
    <property type="match status" value="1"/>
</dbReference>
<dbReference type="InterPro" id="IPR013013">
    <property type="entry name" value="PTS_EIIC_1"/>
</dbReference>
<evidence type="ECO:0000313" key="15">
    <source>
        <dbReference type="EMBL" id="AKX33748.1"/>
    </source>
</evidence>
<evidence type="ECO:0000256" key="4">
    <source>
        <dbReference type="ARBA" id="ARBA00022597"/>
    </source>
</evidence>
<feature type="transmembrane region" description="Helical" evidence="12">
    <location>
        <begin position="211"/>
        <end position="231"/>
    </location>
</feature>
<dbReference type="SUPFAM" id="SSF55604">
    <property type="entry name" value="Glucose permease domain IIB"/>
    <property type="match status" value="1"/>
</dbReference>
<dbReference type="AlphaFoldDB" id="A0A0K1W0P6"/>
<evidence type="ECO:0000256" key="5">
    <source>
        <dbReference type="ARBA" id="ARBA00022679"/>
    </source>
</evidence>
<keyword evidence="4" id="KW-0762">Sugar transport</keyword>
<dbReference type="Proteomes" id="UP000067476">
    <property type="component" value="Chromosome"/>
</dbReference>
<dbReference type="GO" id="GO:0016301">
    <property type="term" value="F:kinase activity"/>
    <property type="evidence" value="ECO:0007669"/>
    <property type="project" value="UniProtKB-KW"/>
</dbReference>
<keyword evidence="16" id="KW-1185">Reference proteome</keyword>
<proteinExistence type="predicted"/>
<dbReference type="InterPro" id="IPR050429">
    <property type="entry name" value="PTS_Glucose_EIICBA"/>
</dbReference>
<dbReference type="GO" id="GO:0090563">
    <property type="term" value="F:protein-phosphocysteine-sugar phosphotransferase activity"/>
    <property type="evidence" value="ECO:0007669"/>
    <property type="project" value="TreeGrafter"/>
</dbReference>
<evidence type="ECO:0000256" key="10">
    <source>
        <dbReference type="ARBA" id="ARBA00023136"/>
    </source>
</evidence>
<dbReference type="KEGG" id="sll:SLITO_v1c00800"/>
<protein>
    <submittedName>
        <fullName evidence="15">PTS system, glucose-specific IIBC component</fullName>
    </submittedName>
</protein>
<dbReference type="PROSITE" id="PS51103">
    <property type="entry name" value="PTS_EIIC_TYPE_1"/>
    <property type="match status" value="1"/>
</dbReference>
<dbReference type="PATRIC" id="fig|216942.3.peg.80"/>
<evidence type="ECO:0000256" key="1">
    <source>
        <dbReference type="ARBA" id="ARBA00004651"/>
    </source>
</evidence>
<dbReference type="InterPro" id="IPR001996">
    <property type="entry name" value="PTS_IIB_1"/>
</dbReference>
<dbReference type="CDD" id="cd00212">
    <property type="entry name" value="PTS_IIB_glc"/>
    <property type="match status" value="1"/>
</dbReference>
<evidence type="ECO:0000256" key="8">
    <source>
        <dbReference type="ARBA" id="ARBA00022777"/>
    </source>
</evidence>
<dbReference type="InterPro" id="IPR036878">
    <property type="entry name" value="Glu_permease_IIB"/>
</dbReference>
<feature type="transmembrane region" description="Helical" evidence="12">
    <location>
        <begin position="356"/>
        <end position="374"/>
    </location>
</feature>
<feature type="transmembrane region" description="Helical" evidence="12">
    <location>
        <begin position="173"/>
        <end position="191"/>
    </location>
</feature>